<keyword evidence="4" id="KW-1185">Reference proteome</keyword>
<feature type="region of interest" description="Disordered" evidence="2">
    <location>
        <begin position="1"/>
        <end position="92"/>
    </location>
</feature>
<feature type="compositionally biased region" description="Low complexity" evidence="2">
    <location>
        <begin position="7"/>
        <end position="21"/>
    </location>
</feature>
<name>A0AAD2CBL4_9STRA</name>
<evidence type="ECO:0000256" key="2">
    <source>
        <dbReference type="SAM" id="MobiDB-lite"/>
    </source>
</evidence>
<comment type="caution">
    <text evidence="3">The sequence shown here is derived from an EMBL/GenBank/DDBJ whole genome shotgun (WGS) entry which is preliminary data.</text>
</comment>
<dbReference type="AlphaFoldDB" id="A0AAD2CBL4"/>
<feature type="coiled-coil region" evidence="1">
    <location>
        <begin position="694"/>
        <end position="794"/>
    </location>
</feature>
<feature type="region of interest" description="Disordered" evidence="2">
    <location>
        <begin position="818"/>
        <end position="862"/>
    </location>
</feature>
<accession>A0AAD2CBL4</accession>
<feature type="compositionally biased region" description="Polar residues" evidence="2">
    <location>
        <begin position="57"/>
        <end position="72"/>
    </location>
</feature>
<feature type="compositionally biased region" description="Polar residues" evidence="2">
    <location>
        <begin position="267"/>
        <end position="281"/>
    </location>
</feature>
<organism evidence="3 4">
    <name type="scientific">Cylindrotheca closterium</name>
    <dbReference type="NCBI Taxonomy" id="2856"/>
    <lineage>
        <taxon>Eukaryota</taxon>
        <taxon>Sar</taxon>
        <taxon>Stramenopiles</taxon>
        <taxon>Ochrophyta</taxon>
        <taxon>Bacillariophyta</taxon>
        <taxon>Bacillariophyceae</taxon>
        <taxon>Bacillariophycidae</taxon>
        <taxon>Bacillariales</taxon>
        <taxon>Bacillariaceae</taxon>
        <taxon>Cylindrotheca</taxon>
    </lineage>
</organism>
<sequence length="908" mass="100761">MRQVVANPNSSGRSRSRLLSEPSPPDSPNRSFTDTTTPMKQPTNGRYRPQADGTVKYVSNDTPSTAPMTSPADSLGPTPSPRKSGSGKMGRLASLFSSRATVASPAASDASSGYLNWPGTQDKKGGVVAMNDDASQEGHLTSVVNHAAAAGSPMVKQRQDEKVHRLARPQVLYSDPWNRNHQEETMSDFSGTSSAYFTPKKKTDKVQEFGKKKTQAASVMRLTAEALAQQDHYAPPHQTMANSVGFRGLLDKSKDVPNLMDDASSLATSMSGAASNAQPSKAPQRAPMKVQQQIPEEPEPAIEEDDSYVYTDPYRQQAGDLNVVLLGGGLTTIQTTAFDFSNRVRGDDNMTNSDIDDGGFIHVPGFHEMASAGRTVKDSAYDSQSAVLFDEYTSRARDAIHRYRERTQSPHKNPFNSGGSDNGSGSSLFSDPYKKEGFGANVAKNLDQYYIHPDEMKVVVKKFRKMSSQRVPKLSLEEYDREEDAIKAFALSEMRSRIMEKDIERGLERRGGTTVVDDSVLTPFNMAAMRVRDACIVAKAWRDGATPLDVINTSMLTRRAERSYFIPRLLNAGTNQSPDYKYAWEEVLWFDDLELSQYRCHSLGPRSMRGYEMFTIGDCQSIQLKLCNDRCNELKGELNRGTQALIEAEDLMREEGDTPGMMSEAEMTYLSAMEYVKTVSHQLVVAEKSFILVKERIEKIVARYEALLVKLDNDNDSVAASSVVSYQSSYVSDWTAAEEREQAQLARRAQRAELRAEVAAREAMLSKQGARGVRAQKEQELGTLRKRLADLQSETSAAISEREHSVVLARAISAAKSTASSQAKNPNTINKTKIDDVKARFRNRSATKQKSNDNKSVVSAGKSVHFEKKTNFKKRNTEKSSMLRSVGEEMYQQLDFYERSLEAVRRIN</sequence>
<evidence type="ECO:0000256" key="1">
    <source>
        <dbReference type="SAM" id="Coils"/>
    </source>
</evidence>
<feature type="compositionally biased region" description="Low complexity" evidence="2">
    <location>
        <begin position="415"/>
        <end position="430"/>
    </location>
</feature>
<dbReference type="EMBL" id="CAKOGP040000001">
    <property type="protein sequence ID" value="CAJ1895494.1"/>
    <property type="molecule type" value="Genomic_DNA"/>
</dbReference>
<reference evidence="3" key="1">
    <citation type="submission" date="2023-08" db="EMBL/GenBank/DDBJ databases">
        <authorList>
            <person name="Audoor S."/>
            <person name="Bilcke G."/>
        </authorList>
    </citation>
    <scope>NUCLEOTIDE SEQUENCE</scope>
</reference>
<feature type="compositionally biased region" description="Polar residues" evidence="2">
    <location>
        <begin position="848"/>
        <end position="857"/>
    </location>
</feature>
<protein>
    <submittedName>
        <fullName evidence="3">Uncharacterized protein</fullName>
    </submittedName>
</protein>
<evidence type="ECO:0000313" key="3">
    <source>
        <dbReference type="EMBL" id="CAJ1895494.1"/>
    </source>
</evidence>
<feature type="region of interest" description="Disordered" evidence="2">
    <location>
        <begin position="404"/>
        <end position="430"/>
    </location>
</feature>
<evidence type="ECO:0000313" key="4">
    <source>
        <dbReference type="Proteomes" id="UP001295423"/>
    </source>
</evidence>
<proteinExistence type="predicted"/>
<keyword evidence="1" id="KW-0175">Coiled coil</keyword>
<dbReference type="Proteomes" id="UP001295423">
    <property type="component" value="Unassembled WGS sequence"/>
</dbReference>
<feature type="region of interest" description="Disordered" evidence="2">
    <location>
        <begin position="267"/>
        <end position="287"/>
    </location>
</feature>
<feature type="compositionally biased region" description="Polar residues" evidence="2">
    <location>
        <begin position="30"/>
        <end position="44"/>
    </location>
</feature>
<gene>
    <name evidence="3" type="ORF">CYCCA115_LOCUS174</name>
</gene>